<dbReference type="Pfam" id="PF02627">
    <property type="entry name" value="CMD"/>
    <property type="match status" value="1"/>
</dbReference>
<dbReference type="Proteomes" id="UP000180166">
    <property type="component" value="Chromosome"/>
</dbReference>
<evidence type="ECO:0000313" key="3">
    <source>
        <dbReference type="EMBL" id="GAP32187.1"/>
    </source>
</evidence>
<evidence type="ECO:0000313" key="5">
    <source>
        <dbReference type="Proteomes" id="UP000180166"/>
    </source>
</evidence>
<dbReference type="Proteomes" id="UP000037179">
    <property type="component" value="Unassembled WGS sequence"/>
</dbReference>
<accession>A0A0B8NNC3</accession>
<dbReference type="InterPro" id="IPR029032">
    <property type="entry name" value="AhpD-like"/>
</dbReference>
<name>A0A0B8NNC3_9NOCA</name>
<keyword evidence="4" id="KW-1185">Reference proteome</keyword>
<dbReference type="GeneID" id="93373312"/>
<dbReference type="GO" id="GO:0047575">
    <property type="term" value="F:4-carboxymuconolactone decarboxylase activity"/>
    <property type="evidence" value="ECO:0007669"/>
    <property type="project" value="UniProtKB-EC"/>
</dbReference>
<dbReference type="RefSeq" id="WP_033090626.1">
    <property type="nucleotide sequence ID" value="NZ_AP017900.1"/>
</dbReference>
<reference evidence="3 4" key="2">
    <citation type="journal article" date="2016" name="Genome Announc.">
        <title>Draft Genome Sequence of Erythromycin- and Oxytetracycline-Sensitive Nocardia seriolae Strain U-1 (NBRC 110359).</title>
        <authorList>
            <person name="Imajoh M."/>
            <person name="Sukeda M."/>
            <person name="Shimizu M."/>
            <person name="Yamane J."/>
            <person name="Ohnishi K."/>
            <person name="Oshima S."/>
        </authorList>
    </citation>
    <scope>NUCLEOTIDE SEQUENCE [LARGE SCALE GENOMIC DNA]</scope>
    <source>
        <strain evidence="3 4">U-1</strain>
    </source>
</reference>
<dbReference type="OrthoDB" id="9810664at2"/>
<dbReference type="InterPro" id="IPR004675">
    <property type="entry name" value="AhpD_core"/>
</dbReference>
<reference evidence="4" key="1">
    <citation type="submission" date="2015-07" db="EMBL/GenBank/DDBJ databases">
        <title>Nocardia seriolae U-1 whole genome shotgun sequence.</title>
        <authorList>
            <person name="Imajoh M."/>
            <person name="Fukumoto Y."/>
            <person name="Sukeda M."/>
            <person name="Yamane J."/>
            <person name="Yamasaki K."/>
            <person name="Shimizu M."/>
            <person name="Ohnishi K."/>
            <person name="Oshima S."/>
        </authorList>
    </citation>
    <scope>NUCLEOTIDE SEQUENCE [LARGE SCALE GENOMIC DNA]</scope>
    <source>
        <strain evidence="4">U-1</strain>
    </source>
</reference>
<dbReference type="SUPFAM" id="SSF69118">
    <property type="entry name" value="AhpD-like"/>
    <property type="match status" value="1"/>
</dbReference>
<protein>
    <submittedName>
        <fullName evidence="2">4-carboxymuconolactone decarboxylase</fullName>
        <ecNumber evidence="2">4.1.1.44</ecNumber>
    </submittedName>
</protein>
<proteinExistence type="predicted"/>
<feature type="domain" description="Carboxymuconolactone decarboxylase-like" evidence="1">
    <location>
        <begin position="44"/>
        <end position="109"/>
    </location>
</feature>
<dbReference type="NCBIfam" id="TIGR01926">
    <property type="entry name" value="peroxid_rel"/>
    <property type="match status" value="1"/>
</dbReference>
<keyword evidence="2" id="KW-0456">Lyase</keyword>
<evidence type="ECO:0000313" key="4">
    <source>
        <dbReference type="Proteomes" id="UP000037179"/>
    </source>
</evidence>
<dbReference type="KEGG" id="nsr:NS506_02584"/>
<sequence length="199" mass="21406">MNGHTVFSQPSEDDVPDALRPLFEKIRALAGFVPNAFLGYVRRPDRFSAWLAHYQLVVTPTGELDTADREMIAVVVSGLNRCTYCAVSHGYALRAQVGAVTADRIAINWRHAGLDARRAAICAYVEKLTLHPGEVTPADAYPLVDAGLSGDAIADVVELTAMYAFTNRMSLASGFVPNPEYHSGNRDVAPVPAGPGRPA</sequence>
<dbReference type="Gene3D" id="1.20.1290.10">
    <property type="entry name" value="AhpD-like"/>
    <property type="match status" value="1"/>
</dbReference>
<dbReference type="Gene3D" id="1.20.5.810">
    <property type="entry name" value="AhpD-like"/>
    <property type="match status" value="1"/>
</dbReference>
<dbReference type="EMBL" id="BBYQ01000145">
    <property type="protein sequence ID" value="GAP32187.1"/>
    <property type="molecule type" value="Genomic_DNA"/>
</dbReference>
<dbReference type="InterPro" id="IPR010195">
    <property type="entry name" value="Uncharacterised_peroxidase-rel"/>
</dbReference>
<dbReference type="GO" id="GO:0051920">
    <property type="term" value="F:peroxiredoxin activity"/>
    <property type="evidence" value="ECO:0007669"/>
    <property type="project" value="InterPro"/>
</dbReference>
<evidence type="ECO:0000313" key="2">
    <source>
        <dbReference type="EMBL" id="APA96647.1"/>
    </source>
</evidence>
<dbReference type="AlphaFoldDB" id="A0A0B8NNC3"/>
<evidence type="ECO:0000259" key="1">
    <source>
        <dbReference type="Pfam" id="PF02627"/>
    </source>
</evidence>
<dbReference type="PANTHER" id="PTHR35446">
    <property type="entry name" value="SI:CH211-175M2.5"/>
    <property type="match status" value="1"/>
</dbReference>
<dbReference type="PANTHER" id="PTHR35446:SF2">
    <property type="entry name" value="CARBOXYMUCONOLACTONE DECARBOXYLASE-LIKE DOMAIN-CONTAINING PROTEIN"/>
    <property type="match status" value="1"/>
</dbReference>
<dbReference type="NCBIfam" id="TIGR00778">
    <property type="entry name" value="ahpD_dom"/>
    <property type="match status" value="1"/>
</dbReference>
<dbReference type="EMBL" id="CP017839">
    <property type="protein sequence ID" value="APA96647.1"/>
    <property type="molecule type" value="Genomic_DNA"/>
</dbReference>
<reference evidence="2 5" key="3">
    <citation type="submission" date="2016-10" db="EMBL/GenBank/DDBJ databases">
        <title>Genome sequence of Nocardia seriolae strain EM150506, isolated from Anguila japonica.</title>
        <authorList>
            <person name="Han H.-J."/>
        </authorList>
    </citation>
    <scope>NUCLEOTIDE SEQUENCE [LARGE SCALE GENOMIC DNA]</scope>
    <source>
        <strain evidence="2 5">EM150506</strain>
    </source>
</reference>
<dbReference type="InterPro" id="IPR003779">
    <property type="entry name" value="CMD-like"/>
</dbReference>
<dbReference type="EC" id="4.1.1.44" evidence="2"/>
<gene>
    <name evidence="2" type="ORF">NS506_02584</name>
    <name evidence="3" type="ORF">NSK11_contig00145-0011</name>
</gene>
<organism evidence="2 5">
    <name type="scientific">Nocardia seriolae</name>
    <dbReference type="NCBI Taxonomy" id="37332"/>
    <lineage>
        <taxon>Bacteria</taxon>
        <taxon>Bacillati</taxon>
        <taxon>Actinomycetota</taxon>
        <taxon>Actinomycetes</taxon>
        <taxon>Mycobacteriales</taxon>
        <taxon>Nocardiaceae</taxon>
        <taxon>Nocardia</taxon>
    </lineage>
</organism>